<organism evidence="1 2">
    <name type="scientific">Microcella humidisoli</name>
    <dbReference type="NCBI Taxonomy" id="2963406"/>
    <lineage>
        <taxon>Bacteria</taxon>
        <taxon>Bacillati</taxon>
        <taxon>Actinomycetota</taxon>
        <taxon>Actinomycetes</taxon>
        <taxon>Micrococcales</taxon>
        <taxon>Microbacteriaceae</taxon>
        <taxon>Microcella</taxon>
    </lineage>
</organism>
<accession>A0ABY5FU89</accession>
<evidence type="ECO:0000313" key="2">
    <source>
        <dbReference type="Proteomes" id="UP001060039"/>
    </source>
</evidence>
<gene>
    <name evidence="1" type="ORF">NNL39_09315</name>
</gene>
<dbReference type="Proteomes" id="UP001060039">
    <property type="component" value="Chromosome"/>
</dbReference>
<evidence type="ECO:0008006" key="3">
    <source>
        <dbReference type="Google" id="ProtNLM"/>
    </source>
</evidence>
<sequence length="488" mass="54570">MSIATALRDFELQTRPIHPDTRRALDKRWADLPEHAKTPEQLLGKCAVGCEGTHGVFPKCNLTCSPCYHSADANKVRIDGDHTVTEVTKQMGLLRQIRGPRAHAQLIGGEVSLLPAKAHRETLLAMRAVGREPMSMTHGDFDYEYLLDVVLDETGKPAFKKVSFAAHFDSLMRGRRGAVRPKSEAELTPFREEFAEMFATLKKEHKVDSYLAHNMTVTPTNLDEVEQVTRDVLEMNYDMMSFQPAAFIGDDRRWKENFEEVTIDAVWERIEAGAGQKLPHKAVQFGDPRCNRHTVGVLVDGRFASVLDADEPKDIAARDRFLKHYGGMIFGDIPTWALTIKVMRAVLSHPQDIPPMVGLVNRILKRGGGLRAVIRAARRGKVSFKTFVVHNFMDAEQVKPAWQLMQQGVVADDPKIKETQERLGSCMYAMAHPETGEIVPACVQHSVLDPIENIGLRKLLPLEPKGERTTGITNGRADDLVAEGASRW</sequence>
<dbReference type="Gene3D" id="3.20.20.70">
    <property type="entry name" value="Aldolase class I"/>
    <property type="match status" value="1"/>
</dbReference>
<dbReference type="InterPro" id="IPR013785">
    <property type="entry name" value="Aldolase_TIM"/>
</dbReference>
<protein>
    <recommendedName>
        <fullName evidence="3">Radical SAM domain-containing protein</fullName>
    </recommendedName>
</protein>
<dbReference type="EMBL" id="CP101497">
    <property type="protein sequence ID" value="UTT61872.1"/>
    <property type="molecule type" value="Genomic_DNA"/>
</dbReference>
<evidence type="ECO:0000313" key="1">
    <source>
        <dbReference type="EMBL" id="UTT61872.1"/>
    </source>
</evidence>
<dbReference type="RefSeq" id="WP_255159013.1">
    <property type="nucleotide sequence ID" value="NZ_CP101497.1"/>
</dbReference>
<dbReference type="SUPFAM" id="SSF102114">
    <property type="entry name" value="Radical SAM enzymes"/>
    <property type="match status" value="1"/>
</dbReference>
<dbReference type="InterPro" id="IPR058240">
    <property type="entry name" value="rSAM_sf"/>
</dbReference>
<keyword evidence="2" id="KW-1185">Reference proteome</keyword>
<reference evidence="1" key="1">
    <citation type="submission" date="2022-07" db="EMBL/GenBank/DDBJ databases">
        <title>Taxonomic analysis of Microcella humidisoli nov. sp., isolated from riverside soil.</title>
        <authorList>
            <person name="Molina K.M."/>
            <person name="Kim S.B."/>
        </authorList>
    </citation>
    <scope>NUCLEOTIDE SEQUENCE</scope>
    <source>
        <strain evidence="1">MMS21-STM10</strain>
    </source>
</reference>
<proteinExistence type="predicted"/>
<name>A0ABY5FU89_9MICO</name>